<reference evidence="9" key="1">
    <citation type="submission" date="2020-05" db="EMBL/GenBank/DDBJ databases">
        <title>Complete genome sequence of Bradyrhizobium diazoefficiens XF1 isolated from soybean nodule.</title>
        <authorList>
            <person name="Noda R."/>
            <person name="Kakizaki K."/>
            <person name="Minamisawa K."/>
        </authorList>
    </citation>
    <scope>NUCLEOTIDE SEQUENCE</scope>
    <source>
        <strain evidence="9">XF1</strain>
    </source>
</reference>
<feature type="active site" evidence="7">
    <location>
        <position position="125"/>
    </location>
</feature>
<dbReference type="InterPro" id="IPR050858">
    <property type="entry name" value="Mal-CoA-ACP_Trans/PKS_FabD"/>
</dbReference>
<keyword evidence="3 6" id="KW-0808">Transferase</keyword>
<dbReference type="PANTHER" id="PTHR42681:SF1">
    <property type="entry name" value="MALONYL-COA-ACYL CARRIER PROTEIN TRANSACYLASE, MITOCHONDRIAL"/>
    <property type="match status" value="1"/>
</dbReference>
<dbReference type="SUPFAM" id="SSF52151">
    <property type="entry name" value="FabD/lysophospholipase-like"/>
    <property type="match status" value="1"/>
</dbReference>
<dbReference type="AlphaFoldDB" id="A0A809X4J9"/>
<dbReference type="Gene3D" id="3.30.70.250">
    <property type="entry name" value="Malonyl-CoA ACP transacylase, ACP-binding"/>
    <property type="match status" value="1"/>
</dbReference>
<dbReference type="SMART" id="SM00827">
    <property type="entry name" value="PKS_AT"/>
    <property type="match status" value="1"/>
</dbReference>
<evidence type="ECO:0000313" key="12">
    <source>
        <dbReference type="EMBL" id="BCE56820.1"/>
    </source>
</evidence>
<dbReference type="EMBL" id="AP023092">
    <property type="protein sequence ID" value="BCE30502.1"/>
    <property type="molecule type" value="Genomic_DNA"/>
</dbReference>
<reference evidence="13" key="2">
    <citation type="submission" date="2020-05" db="EMBL/GenBank/DDBJ databases">
        <title>Complete genome sequence of Bradyrhizobium diazoefficiens XF10 isolated from soybean nodule.</title>
        <authorList>
            <person name="Noda R."/>
            <person name="Kakizaki K."/>
            <person name="Minamisawa K."/>
        </authorList>
    </citation>
    <scope>NUCLEOTIDE SEQUENCE</scope>
    <source>
        <strain evidence="13">XF10</strain>
    </source>
</reference>
<dbReference type="GO" id="GO:0004314">
    <property type="term" value="F:[acyl-carrier-protein] S-malonyltransferase activity"/>
    <property type="evidence" value="ECO:0007669"/>
    <property type="project" value="UniProtKB-EC"/>
</dbReference>
<evidence type="ECO:0000256" key="6">
    <source>
        <dbReference type="PIRNR" id="PIRNR000446"/>
    </source>
</evidence>
<evidence type="ECO:0000313" key="10">
    <source>
        <dbReference type="EMBL" id="BCE30502.1"/>
    </source>
</evidence>
<dbReference type="NCBIfam" id="TIGR00128">
    <property type="entry name" value="fabD"/>
    <property type="match status" value="1"/>
</dbReference>
<proteinExistence type="inferred from homology"/>
<feature type="active site" evidence="7">
    <location>
        <position position="234"/>
    </location>
</feature>
<protein>
    <recommendedName>
        <fullName evidence="2 6">Malonyl CoA-acyl carrier protein transacylase</fullName>
        <ecNumber evidence="1 6">2.3.1.39</ecNumber>
    </recommendedName>
</protein>
<dbReference type="InterPro" id="IPR004410">
    <property type="entry name" value="Malonyl_CoA-ACP_transAc_FabD"/>
</dbReference>
<evidence type="ECO:0000313" key="11">
    <source>
        <dbReference type="EMBL" id="BCE39228.1"/>
    </source>
</evidence>
<dbReference type="SUPFAM" id="SSF55048">
    <property type="entry name" value="Probable ACP-binding domain of malonyl-CoA ACP transacylase"/>
    <property type="match status" value="1"/>
</dbReference>
<evidence type="ECO:0000313" key="13">
    <source>
        <dbReference type="EMBL" id="BCE91458.1"/>
    </source>
</evidence>
<evidence type="ECO:0000259" key="8">
    <source>
        <dbReference type="SMART" id="SM00827"/>
    </source>
</evidence>
<dbReference type="InterPro" id="IPR024925">
    <property type="entry name" value="Malonyl_CoA-ACP_transAc"/>
</dbReference>
<dbReference type="EC" id="2.3.1.39" evidence="1 6"/>
<dbReference type="Gene3D" id="3.40.366.10">
    <property type="entry name" value="Malonyl-Coenzyme A Acyl Carrier Protein, domain 2"/>
    <property type="match status" value="1"/>
</dbReference>
<evidence type="ECO:0000256" key="4">
    <source>
        <dbReference type="ARBA" id="ARBA00023315"/>
    </source>
</evidence>
<evidence type="ECO:0000256" key="3">
    <source>
        <dbReference type="ARBA" id="ARBA00022679"/>
    </source>
</evidence>
<dbReference type="EMBL" id="AP023095">
    <property type="protein sequence ID" value="BCE56820.1"/>
    <property type="molecule type" value="Genomic_DNA"/>
</dbReference>
<keyword evidence="4 6" id="KW-0012">Acyltransferase</keyword>
<dbReference type="GO" id="GO:0005829">
    <property type="term" value="C:cytosol"/>
    <property type="evidence" value="ECO:0007669"/>
    <property type="project" value="TreeGrafter"/>
</dbReference>
<sequence length="349" mass="35683">MRHDPEPWPKAARIRLPVLAGIVLDKQGAPMTAAFTFPGQGSQAVGMGKALADAFPVARAVFDEVDAALGEKLTATIWDGPAETLQLTENAQPALMAVSVATLRVLEAEAGFSVGRDAAFVAGHSLGEYSGLAAAGSLTVSDTARLLRTRGLAMQKAVPVGAGAMAALLGLDYEAAMEVANEAAQGQVCQAANDNGGGQVVVSGDKAAVDRAVEIAKTKGAKRAMLLPVSAPFHCKLMQPAADAMAEALAKVTIKAPAAPLVSNVLATAITDPDEIRRRLVEQVTGTVRWRESVAYMAGQGVTRFFEIGAGKVLTGLVKRIADGAVGVAVGGPNDIAAAKDALAAAKQA</sequence>
<dbReference type="FunFam" id="3.30.70.250:FF:000001">
    <property type="entry name" value="Malonyl CoA-acyl carrier protein transacylase"/>
    <property type="match status" value="1"/>
</dbReference>
<reference evidence="12" key="5">
    <citation type="submission" date="2020-05" db="EMBL/GenBank/DDBJ databases">
        <title>Complete genome sequence of Bradyrhizobium diazoefficiens XF5 isolated from soybean nodule.</title>
        <authorList>
            <person name="Noda R."/>
            <person name="Kakizaki K."/>
            <person name="Minamisawa K."/>
        </authorList>
    </citation>
    <scope>NUCLEOTIDE SEQUENCE</scope>
    <source>
        <strain evidence="12">XF5</strain>
    </source>
</reference>
<reference evidence="11" key="4">
    <citation type="submission" date="2020-05" db="EMBL/GenBank/DDBJ databases">
        <title>Complete genome sequence of Bradyrhizobium diazoefficiens XF3 isolated from soybean nodule.</title>
        <authorList>
            <person name="Noda R."/>
            <person name="Kakizaki K."/>
            <person name="Minamisawa K."/>
        </authorList>
    </citation>
    <scope>NUCLEOTIDE SEQUENCE</scope>
    <source>
        <strain evidence="11">XF3</strain>
    </source>
</reference>
<comment type="catalytic activity">
    <reaction evidence="5 6">
        <text>holo-[ACP] + malonyl-CoA = malonyl-[ACP] + CoA</text>
        <dbReference type="Rhea" id="RHEA:41792"/>
        <dbReference type="Rhea" id="RHEA-COMP:9623"/>
        <dbReference type="Rhea" id="RHEA-COMP:9685"/>
        <dbReference type="ChEBI" id="CHEBI:57287"/>
        <dbReference type="ChEBI" id="CHEBI:57384"/>
        <dbReference type="ChEBI" id="CHEBI:64479"/>
        <dbReference type="ChEBI" id="CHEBI:78449"/>
        <dbReference type="EC" id="2.3.1.39"/>
    </reaction>
</comment>
<dbReference type="PIRSF" id="PIRSF000446">
    <property type="entry name" value="Mct"/>
    <property type="match status" value="1"/>
</dbReference>
<accession>A0A809X4J9</accession>
<evidence type="ECO:0000256" key="2">
    <source>
        <dbReference type="ARBA" id="ARBA00018953"/>
    </source>
</evidence>
<dbReference type="Pfam" id="PF00698">
    <property type="entry name" value="Acyl_transf_1"/>
    <property type="match status" value="1"/>
</dbReference>
<dbReference type="InterPro" id="IPR014043">
    <property type="entry name" value="Acyl_transferase_dom"/>
</dbReference>
<dbReference type="InterPro" id="IPR001227">
    <property type="entry name" value="Ac_transferase_dom_sf"/>
</dbReference>
<feature type="domain" description="Malonyl-CoA:ACP transacylase (MAT)" evidence="8">
    <location>
        <begin position="36"/>
        <end position="333"/>
    </location>
</feature>
<dbReference type="EMBL" id="AP023099">
    <property type="protein sequence ID" value="BCE91458.1"/>
    <property type="molecule type" value="Genomic_DNA"/>
</dbReference>
<dbReference type="EMBL" id="AP023093">
    <property type="protein sequence ID" value="BCE39228.1"/>
    <property type="molecule type" value="Genomic_DNA"/>
</dbReference>
<name>A0A809X4J9_9BRAD</name>
<evidence type="ECO:0000256" key="7">
    <source>
        <dbReference type="PIRSR" id="PIRSR000446-1"/>
    </source>
</evidence>
<organism evidence="9">
    <name type="scientific">Bradyrhizobium diazoefficiens</name>
    <dbReference type="NCBI Taxonomy" id="1355477"/>
    <lineage>
        <taxon>Bacteria</taxon>
        <taxon>Pseudomonadati</taxon>
        <taxon>Pseudomonadota</taxon>
        <taxon>Alphaproteobacteria</taxon>
        <taxon>Hyphomicrobiales</taxon>
        <taxon>Nitrobacteraceae</taxon>
        <taxon>Bradyrhizobium</taxon>
    </lineage>
</organism>
<gene>
    <name evidence="9" type="primary">fabD</name>
    <name evidence="13" type="ORF">XF10B_42560</name>
    <name evidence="9" type="ORF">XF1B_43740</name>
    <name evidence="10" type="ORF">XF2B_42710</name>
    <name evidence="11" type="ORF">XF3B_42590</name>
    <name evidence="12" type="ORF">XF5B_43320</name>
</gene>
<dbReference type="InterPro" id="IPR016036">
    <property type="entry name" value="Malonyl_transacylase_ACP-bd"/>
</dbReference>
<evidence type="ECO:0000256" key="1">
    <source>
        <dbReference type="ARBA" id="ARBA00013258"/>
    </source>
</evidence>
<dbReference type="PANTHER" id="PTHR42681">
    <property type="entry name" value="MALONYL-COA-ACYL CARRIER PROTEIN TRANSACYLASE, MITOCHONDRIAL"/>
    <property type="match status" value="1"/>
</dbReference>
<dbReference type="EMBL" id="AP023091">
    <property type="protein sequence ID" value="BCE21693.1"/>
    <property type="molecule type" value="Genomic_DNA"/>
</dbReference>
<dbReference type="GO" id="GO:0006633">
    <property type="term" value="P:fatty acid biosynthetic process"/>
    <property type="evidence" value="ECO:0007669"/>
    <property type="project" value="TreeGrafter"/>
</dbReference>
<dbReference type="InterPro" id="IPR016035">
    <property type="entry name" value="Acyl_Trfase/lysoPLipase"/>
</dbReference>
<reference evidence="10" key="3">
    <citation type="submission" date="2020-05" db="EMBL/GenBank/DDBJ databases">
        <title>Complete genome sequence of Bradyrhizobium diazoefficiens XF2 isolated from soybean nodule.</title>
        <authorList>
            <person name="Noda R."/>
            <person name="Kakizaki K."/>
            <person name="Minamisawa K."/>
        </authorList>
    </citation>
    <scope>NUCLEOTIDE SEQUENCE</scope>
    <source>
        <strain evidence="10">XF2</strain>
    </source>
</reference>
<evidence type="ECO:0000256" key="5">
    <source>
        <dbReference type="ARBA" id="ARBA00048462"/>
    </source>
</evidence>
<evidence type="ECO:0000313" key="9">
    <source>
        <dbReference type="EMBL" id="BCE21693.1"/>
    </source>
</evidence>
<comment type="similarity">
    <text evidence="6">Belongs to the fabD family.</text>
</comment>